<keyword evidence="1" id="KW-0732">Signal</keyword>
<keyword evidence="3" id="KW-1185">Reference proteome</keyword>
<feature type="signal peptide" evidence="1">
    <location>
        <begin position="1"/>
        <end position="20"/>
    </location>
</feature>
<evidence type="ECO:0000313" key="2">
    <source>
        <dbReference type="EMBL" id="PTB76157.1"/>
    </source>
</evidence>
<name>A0A2T4C3L6_TRILO</name>
<reference evidence="2 3" key="1">
    <citation type="submission" date="2016-07" db="EMBL/GenBank/DDBJ databases">
        <title>Multiple horizontal gene transfer events from other fungi enriched the ability of initially mycotrophic Trichoderma (Ascomycota) to feed on dead plant biomass.</title>
        <authorList>
            <consortium name="DOE Joint Genome Institute"/>
            <person name="Aerts A."/>
            <person name="Atanasova L."/>
            <person name="Chenthamara K."/>
            <person name="Zhang J."/>
            <person name="Grujic M."/>
            <person name="Henrissat B."/>
            <person name="Kuo A."/>
            <person name="Salamov A."/>
            <person name="Lipzen A."/>
            <person name="Labutti K."/>
            <person name="Barry K."/>
            <person name="Miao Y."/>
            <person name="Rahimi M.J."/>
            <person name="Shen Q."/>
            <person name="Grigoriev I.V."/>
            <person name="Kubicek C.P."/>
            <person name="Druzhinina I.S."/>
        </authorList>
    </citation>
    <scope>NUCLEOTIDE SEQUENCE [LARGE SCALE GENOMIC DNA]</scope>
    <source>
        <strain evidence="2 3">ATCC 18648</strain>
    </source>
</reference>
<protein>
    <recommendedName>
        <fullName evidence="4">Secreted protein</fullName>
    </recommendedName>
</protein>
<evidence type="ECO:0000256" key="1">
    <source>
        <dbReference type="SAM" id="SignalP"/>
    </source>
</evidence>
<evidence type="ECO:0008006" key="4">
    <source>
        <dbReference type="Google" id="ProtNLM"/>
    </source>
</evidence>
<sequence length="188" mass="21368">MSRDGAMLLLLLLLVERQRATTPRFRARAGLRVCRQSMGGLRGDDAITALLCIFCVFRFRGGAPLRRGNKDVREGGGRGGSEVVGVVTAVTARCVASYRSRTLRGNYRGRRRRRRAYRIEMRRKRTELVGYGERSSECRYFLRHGIPTRRSKDVAMACHADAQAVAQEVCMDCRHRRDRGKIPIYSSM</sequence>
<dbReference type="Proteomes" id="UP000240760">
    <property type="component" value="Unassembled WGS sequence"/>
</dbReference>
<accession>A0A2T4C3L6</accession>
<evidence type="ECO:0000313" key="3">
    <source>
        <dbReference type="Proteomes" id="UP000240760"/>
    </source>
</evidence>
<proteinExistence type="predicted"/>
<feature type="chain" id="PRO_5015668288" description="Secreted protein" evidence="1">
    <location>
        <begin position="21"/>
        <end position="188"/>
    </location>
</feature>
<dbReference type="AlphaFoldDB" id="A0A2T4C3L6"/>
<organism evidence="2 3">
    <name type="scientific">Trichoderma longibrachiatum ATCC 18648</name>
    <dbReference type="NCBI Taxonomy" id="983965"/>
    <lineage>
        <taxon>Eukaryota</taxon>
        <taxon>Fungi</taxon>
        <taxon>Dikarya</taxon>
        <taxon>Ascomycota</taxon>
        <taxon>Pezizomycotina</taxon>
        <taxon>Sordariomycetes</taxon>
        <taxon>Hypocreomycetidae</taxon>
        <taxon>Hypocreales</taxon>
        <taxon>Hypocreaceae</taxon>
        <taxon>Trichoderma</taxon>
    </lineage>
</organism>
<gene>
    <name evidence="2" type="ORF">M440DRAFT_1247095</name>
</gene>
<dbReference type="EMBL" id="KZ679132">
    <property type="protein sequence ID" value="PTB76157.1"/>
    <property type="molecule type" value="Genomic_DNA"/>
</dbReference>